<accession>A0A183FVQ6</accession>
<gene>
    <name evidence="1" type="ORF">HPBE_LOCUS12435</name>
</gene>
<organism evidence="2 3">
    <name type="scientific">Heligmosomoides polygyrus</name>
    <name type="common">Parasitic roundworm</name>
    <dbReference type="NCBI Taxonomy" id="6339"/>
    <lineage>
        <taxon>Eukaryota</taxon>
        <taxon>Metazoa</taxon>
        <taxon>Ecdysozoa</taxon>
        <taxon>Nematoda</taxon>
        <taxon>Chromadorea</taxon>
        <taxon>Rhabditida</taxon>
        <taxon>Rhabditina</taxon>
        <taxon>Rhabditomorpha</taxon>
        <taxon>Strongyloidea</taxon>
        <taxon>Heligmosomidae</taxon>
        <taxon>Heligmosomoides</taxon>
    </lineage>
</organism>
<reference evidence="1 2" key="1">
    <citation type="submission" date="2018-11" db="EMBL/GenBank/DDBJ databases">
        <authorList>
            <consortium name="Pathogen Informatics"/>
        </authorList>
    </citation>
    <scope>NUCLEOTIDE SEQUENCE [LARGE SCALE GENOMIC DNA]</scope>
</reference>
<name>A0A183FVQ6_HELPZ</name>
<sequence>MLDEVDLTMHIEPLRDALKSLEKTIGQLAMVLQQRIDSMKEILELKLQAYDRAFETILQRAESKSSCVFCSFDDNKDGHQLVAVVAFPTR</sequence>
<protein>
    <submittedName>
        <fullName evidence="3">t-SNARE coiled-coil homology domain-containing protein</fullName>
    </submittedName>
</protein>
<evidence type="ECO:0000313" key="2">
    <source>
        <dbReference type="Proteomes" id="UP000050761"/>
    </source>
</evidence>
<proteinExistence type="predicted"/>
<keyword evidence="2" id="KW-1185">Reference proteome</keyword>
<dbReference type="WBParaSite" id="HPBE_0001243401-mRNA-1">
    <property type="protein sequence ID" value="HPBE_0001243401-mRNA-1"/>
    <property type="gene ID" value="HPBE_0001243401"/>
</dbReference>
<reference evidence="3" key="2">
    <citation type="submission" date="2019-09" db="UniProtKB">
        <authorList>
            <consortium name="WormBaseParasite"/>
        </authorList>
    </citation>
    <scope>IDENTIFICATION</scope>
</reference>
<dbReference type="AlphaFoldDB" id="A0A183FVQ6"/>
<dbReference type="Proteomes" id="UP000050761">
    <property type="component" value="Unassembled WGS sequence"/>
</dbReference>
<evidence type="ECO:0000313" key="3">
    <source>
        <dbReference type="WBParaSite" id="HPBE_0001243401-mRNA-1"/>
    </source>
</evidence>
<accession>A0A3P8CW15</accession>
<dbReference type="EMBL" id="UZAH01027499">
    <property type="protein sequence ID" value="VDO92158.1"/>
    <property type="molecule type" value="Genomic_DNA"/>
</dbReference>
<dbReference type="OrthoDB" id="5896235at2759"/>
<evidence type="ECO:0000313" key="1">
    <source>
        <dbReference type="EMBL" id="VDO92158.1"/>
    </source>
</evidence>